<name>L7JR43_TRAHO</name>
<keyword evidence="1" id="KW-0812">Transmembrane</keyword>
<dbReference type="InParanoid" id="L7JR43"/>
<evidence type="ECO:0000313" key="2">
    <source>
        <dbReference type="EMBL" id="ELQ73909.1"/>
    </source>
</evidence>
<dbReference type="OMA" id="RIMFEYR"/>
<dbReference type="Proteomes" id="UP000011185">
    <property type="component" value="Unassembled WGS sequence"/>
</dbReference>
<dbReference type="HOGENOM" id="CLU_1161854_0_0_1"/>
<protein>
    <submittedName>
        <fullName evidence="2">Uncharacterized protein</fullName>
    </submittedName>
</protein>
<dbReference type="VEuPathDB" id="MicrosporidiaDB:THOM_3187"/>
<keyword evidence="1" id="KW-1133">Transmembrane helix</keyword>
<organism evidence="2 3">
    <name type="scientific">Trachipleistophora hominis</name>
    <name type="common">Microsporidian parasite</name>
    <dbReference type="NCBI Taxonomy" id="72359"/>
    <lineage>
        <taxon>Eukaryota</taxon>
        <taxon>Fungi</taxon>
        <taxon>Fungi incertae sedis</taxon>
        <taxon>Microsporidia</taxon>
        <taxon>Pleistophoridae</taxon>
        <taxon>Trachipleistophora</taxon>
    </lineage>
</organism>
<proteinExistence type="predicted"/>
<feature type="transmembrane region" description="Helical" evidence="1">
    <location>
        <begin position="7"/>
        <end position="30"/>
    </location>
</feature>
<keyword evidence="3" id="KW-1185">Reference proteome</keyword>
<keyword evidence="1" id="KW-0472">Membrane</keyword>
<reference evidence="2 3" key="1">
    <citation type="journal article" date="2012" name="PLoS Pathog.">
        <title>The genome of the obligate intracellular parasite Trachipleistophora hominis: new insights into microsporidian genome dynamics and reductive evolution.</title>
        <authorList>
            <person name="Heinz E."/>
            <person name="Williams T.A."/>
            <person name="Nakjang S."/>
            <person name="Noel C.J."/>
            <person name="Swan D.C."/>
            <person name="Goldberg A.V."/>
            <person name="Harris S.R."/>
            <person name="Weinmaier T."/>
            <person name="Markert S."/>
            <person name="Becher D."/>
            <person name="Bernhardt J."/>
            <person name="Dagan T."/>
            <person name="Hacker C."/>
            <person name="Lucocq J.M."/>
            <person name="Schweder T."/>
            <person name="Rattei T."/>
            <person name="Hall N."/>
            <person name="Hirt R.P."/>
            <person name="Embley T.M."/>
        </authorList>
    </citation>
    <scope>NUCLEOTIDE SEQUENCE [LARGE SCALE GENOMIC DNA]</scope>
</reference>
<evidence type="ECO:0000256" key="1">
    <source>
        <dbReference type="SAM" id="Phobius"/>
    </source>
</evidence>
<dbReference type="AlphaFoldDB" id="L7JR43"/>
<gene>
    <name evidence="2" type="ORF">THOM_3187</name>
</gene>
<sequence>MDHKLFILCYFLFLALFLVICAIVILYTFLNQENKKFIRKVRIMFEYRNRLIFGYKNDKICVLIVMHVSEVDDKVLRIKRIINDSSGGIQQIVEKDELDSRDLSYFMVEINKKQNDELRVWYREINLEKLDSYKTLKRKGFLIGIASKIFNEMDVCRFDELIDYMMKACCCSMDKKCFSTYTLGDSIYVRCFTICSCNNVMDDGSRVFQFKGSRGMATCSYLVEKVFRDRKKLKGEEYN</sequence>
<dbReference type="EMBL" id="JH994098">
    <property type="protein sequence ID" value="ELQ73909.1"/>
    <property type="molecule type" value="Genomic_DNA"/>
</dbReference>
<evidence type="ECO:0000313" key="3">
    <source>
        <dbReference type="Proteomes" id="UP000011185"/>
    </source>
</evidence>
<accession>L7JR43</accession>